<dbReference type="Proteomes" id="UP001163321">
    <property type="component" value="Chromosome 12"/>
</dbReference>
<protein>
    <submittedName>
        <fullName evidence="1">Uncharacterized protein</fullName>
    </submittedName>
</protein>
<accession>A0ACC0WHT9</accession>
<keyword evidence="2" id="KW-1185">Reference proteome</keyword>
<dbReference type="EMBL" id="CM047591">
    <property type="protein sequence ID" value="KAI9918399.1"/>
    <property type="molecule type" value="Genomic_DNA"/>
</dbReference>
<sequence length="208" mass="24254">MERGDSRSLTEPPFIARVSVSMKRFVAKSLMNQNAHFLHQTLTLSLLSSLPVENGNTCWIKARYTFTGAGFLLTLYLVRVFYLNAFHIVTYGLGIYLLNLFIGFLSPQFDVENDGPLLPHKQSEEFRPFTRRVPEFQFWYSTFKATIVSLLMTLSSAFDVPVFWPILLVYFIVLFLLTMKRQIKHMWKHNYVPWDHGKQVYKGKKSAK</sequence>
<proteinExistence type="predicted"/>
<evidence type="ECO:0000313" key="2">
    <source>
        <dbReference type="Proteomes" id="UP001163321"/>
    </source>
</evidence>
<name>A0ACC0WHT9_9STRA</name>
<reference evidence="1 2" key="1">
    <citation type="journal article" date="2022" name="bioRxiv">
        <title>The genome of the oomycete Peronosclerospora sorghi, a cosmopolitan pathogen of maize and sorghum, is inflated with dispersed pseudogenes.</title>
        <authorList>
            <person name="Fletcher K."/>
            <person name="Martin F."/>
            <person name="Isakeit T."/>
            <person name="Cavanaugh K."/>
            <person name="Magill C."/>
            <person name="Michelmore R."/>
        </authorList>
    </citation>
    <scope>NUCLEOTIDE SEQUENCE [LARGE SCALE GENOMIC DNA]</scope>
    <source>
        <strain evidence="1">P6</strain>
    </source>
</reference>
<evidence type="ECO:0000313" key="1">
    <source>
        <dbReference type="EMBL" id="KAI9918399.1"/>
    </source>
</evidence>
<organism evidence="1 2">
    <name type="scientific">Peronosclerospora sorghi</name>
    <dbReference type="NCBI Taxonomy" id="230839"/>
    <lineage>
        <taxon>Eukaryota</taxon>
        <taxon>Sar</taxon>
        <taxon>Stramenopiles</taxon>
        <taxon>Oomycota</taxon>
        <taxon>Peronosporomycetes</taxon>
        <taxon>Peronosporales</taxon>
        <taxon>Peronosporaceae</taxon>
        <taxon>Peronosclerospora</taxon>
    </lineage>
</organism>
<gene>
    <name evidence="1" type="ORF">PsorP6_011245</name>
</gene>
<comment type="caution">
    <text evidence="1">The sequence shown here is derived from an EMBL/GenBank/DDBJ whole genome shotgun (WGS) entry which is preliminary data.</text>
</comment>